<reference evidence="6 7" key="1">
    <citation type="submission" date="2024-11" db="EMBL/GenBank/DDBJ databases">
        <title>Adaptive evolution of stress response genes in parasites aligns with host niche diversity.</title>
        <authorList>
            <person name="Hahn C."/>
            <person name="Resl P."/>
        </authorList>
    </citation>
    <scope>NUCLEOTIDE SEQUENCE [LARGE SCALE GENOMIC DNA]</scope>
    <source>
        <strain evidence="6">EGGRZ-B1_66</strain>
        <tissue evidence="6">Body</tissue>
    </source>
</reference>
<feature type="region of interest" description="Disordered" evidence="4">
    <location>
        <begin position="168"/>
        <end position="218"/>
    </location>
</feature>
<organism evidence="6 7">
    <name type="scientific">Cichlidogyrus casuarinus</name>
    <dbReference type="NCBI Taxonomy" id="1844966"/>
    <lineage>
        <taxon>Eukaryota</taxon>
        <taxon>Metazoa</taxon>
        <taxon>Spiralia</taxon>
        <taxon>Lophotrochozoa</taxon>
        <taxon>Platyhelminthes</taxon>
        <taxon>Monogenea</taxon>
        <taxon>Monopisthocotylea</taxon>
        <taxon>Dactylogyridea</taxon>
        <taxon>Ancyrocephalidae</taxon>
        <taxon>Cichlidogyrus</taxon>
    </lineage>
</organism>
<evidence type="ECO:0000256" key="3">
    <source>
        <dbReference type="ARBA" id="ARBA00022833"/>
    </source>
</evidence>
<comment type="caution">
    <text evidence="6">The sequence shown here is derived from an EMBL/GenBank/DDBJ whole genome shotgun (WGS) entry which is preliminary data.</text>
</comment>
<accession>A0ABD2QMS7</accession>
<dbReference type="GO" id="GO:0008270">
    <property type="term" value="F:zinc ion binding"/>
    <property type="evidence" value="ECO:0007669"/>
    <property type="project" value="UniProtKB-KW"/>
</dbReference>
<evidence type="ECO:0000256" key="4">
    <source>
        <dbReference type="SAM" id="MobiDB-lite"/>
    </source>
</evidence>
<dbReference type="InterPro" id="IPR013083">
    <property type="entry name" value="Znf_RING/FYVE/PHD"/>
</dbReference>
<name>A0ABD2QMS7_9PLAT</name>
<dbReference type="InterPro" id="IPR004181">
    <property type="entry name" value="Znf_MIZ"/>
</dbReference>
<dbReference type="PANTHER" id="PTHR10782:SF4">
    <property type="entry name" value="TONALLI, ISOFORM E"/>
    <property type="match status" value="1"/>
</dbReference>
<proteinExistence type="predicted"/>
<dbReference type="Pfam" id="PF02891">
    <property type="entry name" value="zf-MIZ"/>
    <property type="match status" value="1"/>
</dbReference>
<dbReference type="Proteomes" id="UP001626550">
    <property type="component" value="Unassembled WGS sequence"/>
</dbReference>
<dbReference type="Gene3D" id="3.30.40.10">
    <property type="entry name" value="Zinc/RING finger domain, C3HC4 (zinc finger)"/>
    <property type="match status" value="1"/>
</dbReference>
<evidence type="ECO:0000259" key="5">
    <source>
        <dbReference type="Pfam" id="PF02891"/>
    </source>
</evidence>
<keyword evidence="1" id="KW-0479">Metal-binding</keyword>
<dbReference type="AlphaFoldDB" id="A0ABD2QMS7"/>
<keyword evidence="7" id="KW-1185">Reference proteome</keyword>
<evidence type="ECO:0000256" key="1">
    <source>
        <dbReference type="ARBA" id="ARBA00022723"/>
    </source>
</evidence>
<sequence length="401" mass="43709">MPVTSILLDGLLRRRTHGIDSLCEMIANQPAKSAAEHQYPWRKYADIPLHCPVFNSRMRVPGRMSGCLHLESFDLEQFLRRESLWPRLSCPICGNRSQNGLEGLCIDQAVQSALSWLPSTVSRFILRADGYWRLHPPLNLPPDEQWQPMIGPSTFAATHALDQLFEEVGQPRSSSTTPSYSQHVWQSPRPPSTPNHSSPGTPVPSGHKTPSKAPFPNIPGVNMTSGLYKCSDDMQMECTGSRTAQLDYLLSQEGTATAPRLKRTLSGSSSTSTMSAATPALGSSVCYGESNGGGSYVVQMPDGTFKRVKTSPTGTELTVPSASLNDSSTDKFLEDDLFNNNGAGAGMKNCAKIDVHAFIAGPVTLRQSDLTKELVDGLSFDDVVTESFLRPDYVSFVINNL</sequence>
<feature type="domain" description="SP-RING-type" evidence="5">
    <location>
        <begin position="48"/>
        <end position="94"/>
    </location>
</feature>
<evidence type="ECO:0000256" key="2">
    <source>
        <dbReference type="ARBA" id="ARBA00022771"/>
    </source>
</evidence>
<protein>
    <recommendedName>
        <fullName evidence="5">SP-RING-type domain-containing protein</fullName>
    </recommendedName>
</protein>
<keyword evidence="2" id="KW-0863">Zinc-finger</keyword>
<dbReference type="EMBL" id="JBJKFK010000029">
    <property type="protein sequence ID" value="KAL3320794.1"/>
    <property type="molecule type" value="Genomic_DNA"/>
</dbReference>
<evidence type="ECO:0000313" key="6">
    <source>
        <dbReference type="EMBL" id="KAL3320794.1"/>
    </source>
</evidence>
<feature type="compositionally biased region" description="Polar residues" evidence="4">
    <location>
        <begin position="171"/>
        <end position="185"/>
    </location>
</feature>
<gene>
    <name evidence="6" type="ORF">Ciccas_000540</name>
</gene>
<dbReference type="PANTHER" id="PTHR10782">
    <property type="entry name" value="ZINC FINGER MIZ DOMAIN-CONTAINING PROTEIN"/>
    <property type="match status" value="1"/>
</dbReference>
<evidence type="ECO:0000313" key="7">
    <source>
        <dbReference type="Proteomes" id="UP001626550"/>
    </source>
</evidence>
<keyword evidence="3" id="KW-0862">Zinc</keyword>